<name>A0A4S8LWM6_DENBC</name>
<evidence type="ECO:0000313" key="12">
    <source>
        <dbReference type="EMBL" id="THU94063.1"/>
    </source>
</evidence>
<keyword evidence="5" id="KW-0732">Signal</keyword>
<sequence length="68" mass="7128">EGSILLARTCFPDENLGGDKGHDKLDVAYIVFGDAVPSGVSEKTIDLQALKELGDRDSQSIPKGIGIG</sequence>
<gene>
    <name evidence="11" type="ORF">K435DRAFT_724822</name>
    <name evidence="12" type="ORF">K435DRAFT_724833</name>
</gene>
<evidence type="ECO:0000256" key="8">
    <source>
        <dbReference type="ARBA" id="ARBA00023295"/>
    </source>
</evidence>
<dbReference type="GO" id="GO:0016977">
    <property type="term" value="F:chitosanase activity"/>
    <property type="evidence" value="ECO:0007669"/>
    <property type="project" value="UniProtKB-EC"/>
</dbReference>
<dbReference type="EMBL" id="ML179233">
    <property type="protein sequence ID" value="THU94017.1"/>
    <property type="molecule type" value="Genomic_DNA"/>
</dbReference>
<comment type="subcellular location">
    <subcellularLocation>
        <location evidence="2 10">Secreted</location>
    </subcellularLocation>
</comment>
<reference evidence="11 13" key="1">
    <citation type="journal article" date="2019" name="Nat. Ecol. Evol.">
        <title>Megaphylogeny resolves global patterns of mushroom evolution.</title>
        <authorList>
            <person name="Varga T."/>
            <person name="Krizsan K."/>
            <person name="Foldi C."/>
            <person name="Dima B."/>
            <person name="Sanchez-Garcia M."/>
            <person name="Sanchez-Ramirez S."/>
            <person name="Szollosi G.J."/>
            <person name="Szarkandi J.G."/>
            <person name="Papp V."/>
            <person name="Albert L."/>
            <person name="Andreopoulos W."/>
            <person name="Angelini C."/>
            <person name="Antonin V."/>
            <person name="Barry K.W."/>
            <person name="Bougher N.L."/>
            <person name="Buchanan P."/>
            <person name="Buyck B."/>
            <person name="Bense V."/>
            <person name="Catcheside P."/>
            <person name="Chovatia M."/>
            <person name="Cooper J."/>
            <person name="Damon W."/>
            <person name="Desjardin D."/>
            <person name="Finy P."/>
            <person name="Geml J."/>
            <person name="Haridas S."/>
            <person name="Hughes K."/>
            <person name="Justo A."/>
            <person name="Karasinski D."/>
            <person name="Kautmanova I."/>
            <person name="Kiss B."/>
            <person name="Kocsube S."/>
            <person name="Kotiranta H."/>
            <person name="LaButti K.M."/>
            <person name="Lechner B.E."/>
            <person name="Liimatainen K."/>
            <person name="Lipzen A."/>
            <person name="Lukacs Z."/>
            <person name="Mihaltcheva S."/>
            <person name="Morgado L.N."/>
            <person name="Niskanen T."/>
            <person name="Noordeloos M.E."/>
            <person name="Ohm R.A."/>
            <person name="Ortiz-Santana B."/>
            <person name="Ovrebo C."/>
            <person name="Racz N."/>
            <person name="Riley R."/>
            <person name="Savchenko A."/>
            <person name="Shiryaev A."/>
            <person name="Soop K."/>
            <person name="Spirin V."/>
            <person name="Szebenyi C."/>
            <person name="Tomsovsky M."/>
            <person name="Tulloss R.E."/>
            <person name="Uehling J."/>
            <person name="Grigoriev I.V."/>
            <person name="Vagvolgyi C."/>
            <person name="Papp T."/>
            <person name="Martin F.M."/>
            <person name="Miettinen O."/>
            <person name="Hibbett D.S."/>
            <person name="Nagy L.G."/>
        </authorList>
    </citation>
    <scope>NUCLEOTIDE SEQUENCE [LARGE SCALE GENOMIC DNA]</scope>
    <source>
        <strain evidence="11 13">CBS 962.96</strain>
    </source>
</reference>
<evidence type="ECO:0000256" key="6">
    <source>
        <dbReference type="ARBA" id="ARBA00022801"/>
    </source>
</evidence>
<dbReference type="EMBL" id="ML179233">
    <property type="protein sequence ID" value="THU94063.1"/>
    <property type="molecule type" value="Genomic_DNA"/>
</dbReference>
<evidence type="ECO:0000256" key="2">
    <source>
        <dbReference type="ARBA" id="ARBA00004613"/>
    </source>
</evidence>
<evidence type="ECO:0000256" key="3">
    <source>
        <dbReference type="ARBA" id="ARBA00007799"/>
    </source>
</evidence>
<dbReference type="GO" id="GO:0000272">
    <property type="term" value="P:polysaccharide catabolic process"/>
    <property type="evidence" value="ECO:0007669"/>
    <property type="project" value="UniProtKB-KW"/>
</dbReference>
<proteinExistence type="inferred from homology"/>
<comment type="catalytic activity">
    <reaction evidence="1 10">
        <text>Endohydrolysis of beta-(1-&gt;4)-linkages between D-glucosamine residues in a partly acetylated chitosan.</text>
        <dbReference type="EC" id="3.2.1.132"/>
    </reaction>
</comment>
<dbReference type="Proteomes" id="UP000297245">
    <property type="component" value="Unassembled WGS sequence"/>
</dbReference>
<evidence type="ECO:0000256" key="7">
    <source>
        <dbReference type="ARBA" id="ARBA00023277"/>
    </source>
</evidence>
<evidence type="ECO:0000256" key="10">
    <source>
        <dbReference type="RuleBase" id="RU361208"/>
    </source>
</evidence>
<keyword evidence="8 10" id="KW-0326">Glycosidase</keyword>
<evidence type="ECO:0000256" key="4">
    <source>
        <dbReference type="ARBA" id="ARBA00022525"/>
    </source>
</evidence>
<dbReference type="InterPro" id="IPR009939">
    <property type="entry name" value="Chitosanase_fungal"/>
</dbReference>
<keyword evidence="4" id="KW-0964">Secreted</keyword>
<keyword evidence="13" id="KW-1185">Reference proteome</keyword>
<keyword evidence="7" id="KW-0119">Carbohydrate metabolism</keyword>
<evidence type="ECO:0000256" key="1">
    <source>
        <dbReference type="ARBA" id="ARBA00000405"/>
    </source>
</evidence>
<feature type="non-terminal residue" evidence="11">
    <location>
        <position position="1"/>
    </location>
</feature>
<comment type="function">
    <text evidence="10">Chitosanase catalyzing the endo-type cleavage of chitosan, the deacylated form of chitin. Chitosanase may be crucial in the degradation of the deacetylated portion of chitin in the fungal cell wall.</text>
</comment>
<evidence type="ECO:0000256" key="5">
    <source>
        <dbReference type="ARBA" id="ARBA00022729"/>
    </source>
</evidence>
<dbReference type="AlphaFoldDB" id="A0A4S8LWM6"/>
<dbReference type="OrthoDB" id="4756206at2759"/>
<evidence type="ECO:0000313" key="13">
    <source>
        <dbReference type="Proteomes" id="UP000297245"/>
    </source>
</evidence>
<keyword evidence="6 10" id="KW-0378">Hydrolase</keyword>
<keyword evidence="9 10" id="KW-0624">Polysaccharide degradation</keyword>
<accession>A0A4S8LWM6</accession>
<dbReference type="Pfam" id="PF07335">
    <property type="entry name" value="Glyco_hydro_75"/>
    <property type="match status" value="1"/>
</dbReference>
<dbReference type="GO" id="GO:0005576">
    <property type="term" value="C:extracellular region"/>
    <property type="evidence" value="ECO:0007669"/>
    <property type="project" value="UniProtKB-SubCell"/>
</dbReference>
<organism evidence="11 13">
    <name type="scientific">Dendrothele bispora (strain CBS 962.96)</name>
    <dbReference type="NCBI Taxonomy" id="1314807"/>
    <lineage>
        <taxon>Eukaryota</taxon>
        <taxon>Fungi</taxon>
        <taxon>Dikarya</taxon>
        <taxon>Basidiomycota</taxon>
        <taxon>Agaricomycotina</taxon>
        <taxon>Agaricomycetes</taxon>
        <taxon>Agaricomycetidae</taxon>
        <taxon>Agaricales</taxon>
        <taxon>Agaricales incertae sedis</taxon>
        <taxon>Dendrothele</taxon>
    </lineage>
</organism>
<dbReference type="EC" id="3.2.1.132" evidence="10"/>
<protein>
    <recommendedName>
        <fullName evidence="10">Endo-chitosanase</fullName>
        <ecNumber evidence="10">3.2.1.132</ecNumber>
    </recommendedName>
</protein>
<comment type="similarity">
    <text evidence="3 10">Belongs to the glycosyl hydrolase 75 family.</text>
</comment>
<evidence type="ECO:0000256" key="9">
    <source>
        <dbReference type="ARBA" id="ARBA00023326"/>
    </source>
</evidence>
<evidence type="ECO:0000313" key="11">
    <source>
        <dbReference type="EMBL" id="THU94017.1"/>
    </source>
</evidence>